<feature type="region of interest" description="Disordered" evidence="1">
    <location>
        <begin position="1"/>
        <end position="64"/>
    </location>
</feature>
<name>W1PDM2_AMBTC</name>
<dbReference type="Gramene" id="ERN05706">
    <property type="protein sequence ID" value="ERN05706"/>
    <property type="gene ID" value="AMTR_s00006p00234690"/>
</dbReference>
<dbReference type="EMBL" id="KI393980">
    <property type="protein sequence ID" value="ERN05706.1"/>
    <property type="molecule type" value="Genomic_DNA"/>
</dbReference>
<evidence type="ECO:0000256" key="1">
    <source>
        <dbReference type="SAM" id="MobiDB-lite"/>
    </source>
</evidence>
<keyword evidence="3" id="KW-1185">Reference proteome</keyword>
<evidence type="ECO:0000313" key="2">
    <source>
        <dbReference type="EMBL" id="ERN05706.1"/>
    </source>
</evidence>
<evidence type="ECO:0000313" key="3">
    <source>
        <dbReference type="Proteomes" id="UP000017836"/>
    </source>
</evidence>
<organism evidence="2 3">
    <name type="scientific">Amborella trichopoda</name>
    <dbReference type="NCBI Taxonomy" id="13333"/>
    <lineage>
        <taxon>Eukaryota</taxon>
        <taxon>Viridiplantae</taxon>
        <taxon>Streptophyta</taxon>
        <taxon>Embryophyta</taxon>
        <taxon>Tracheophyta</taxon>
        <taxon>Spermatophyta</taxon>
        <taxon>Magnoliopsida</taxon>
        <taxon>Amborellales</taxon>
        <taxon>Amborellaceae</taxon>
        <taxon>Amborella</taxon>
    </lineage>
</organism>
<protein>
    <submittedName>
        <fullName evidence="2">Uncharacterized protein</fullName>
    </submittedName>
</protein>
<dbReference type="AlphaFoldDB" id="W1PDM2"/>
<gene>
    <name evidence="2" type="ORF">AMTR_s00006p00234690</name>
</gene>
<feature type="compositionally biased region" description="Low complexity" evidence="1">
    <location>
        <begin position="9"/>
        <end position="24"/>
    </location>
</feature>
<dbReference type="HOGENOM" id="CLU_2870563_0_0_1"/>
<accession>W1PDM2</accession>
<reference evidence="3" key="1">
    <citation type="journal article" date="2013" name="Science">
        <title>The Amborella genome and the evolution of flowering plants.</title>
        <authorList>
            <consortium name="Amborella Genome Project"/>
        </authorList>
    </citation>
    <scope>NUCLEOTIDE SEQUENCE [LARGE SCALE GENOMIC DNA]</scope>
</reference>
<sequence>MGASRFRPSNSSVVQSSGSHASGGPVASSHIGSRVATRVMMPPDSKVPALDVPPRDVIGFPVAP</sequence>
<proteinExistence type="predicted"/>
<dbReference type="Proteomes" id="UP000017836">
    <property type="component" value="Unassembled WGS sequence"/>
</dbReference>